<gene>
    <name evidence="1" type="ORF">EIP91_011645</name>
</gene>
<name>A0A4R0RY75_9APHY</name>
<organism evidence="1 2">
    <name type="scientific">Steccherinum ochraceum</name>
    <dbReference type="NCBI Taxonomy" id="92696"/>
    <lineage>
        <taxon>Eukaryota</taxon>
        <taxon>Fungi</taxon>
        <taxon>Dikarya</taxon>
        <taxon>Basidiomycota</taxon>
        <taxon>Agaricomycotina</taxon>
        <taxon>Agaricomycetes</taxon>
        <taxon>Polyporales</taxon>
        <taxon>Steccherinaceae</taxon>
        <taxon>Steccherinum</taxon>
    </lineage>
</organism>
<protein>
    <recommendedName>
        <fullName evidence="3">F-box domain-containing protein</fullName>
    </recommendedName>
</protein>
<comment type="caution">
    <text evidence="1">The sequence shown here is derived from an EMBL/GenBank/DDBJ whole genome shotgun (WGS) entry which is preliminary data.</text>
</comment>
<dbReference type="EMBL" id="RWJN01000078">
    <property type="protein sequence ID" value="TCD68034.1"/>
    <property type="molecule type" value="Genomic_DNA"/>
</dbReference>
<evidence type="ECO:0008006" key="3">
    <source>
        <dbReference type="Google" id="ProtNLM"/>
    </source>
</evidence>
<sequence length="467" mass="52911">MEELTQSTRELGISAAPSKSDVLTVSLPRELIDMIFGFLDKPSLIICTLLSHSWHVSAQPYIFHTLTVKDDADEDSEISLEAFQLELQGHFCLRSVTYHTQHLSILGLPPGGEAGHVTILQAFEVLIMLQYLPKLRILQLKDIMIWQSPTHVPCPPPFPLDELILDGLGTDLRNPNVIPGKELDAPSSIVELLNLFGPVRKLTISECDTVRSRDDDTRGFSPEDLNVPQAQAMAKWLAPTFRVREAFVSKRQLSLHEPFMHLLKSGGALEGLETMETDEAMETASVFLEGIGHTLSHLHLTLDHYGPTEGEKYDLSSCSSLTSLHVTAILNSRNSFGTFALQAQMLLHAILHSPPTTRRFTLEFYDDYHEFHTVFDEALNTVNNNEKIHWAALDRELAVKRQNVEVVDVVFRWMQRPHEHVEGVEQPAKYFMSKFMIRLIVRLPKLHTKKLLRWSFAAKDDPIETFP</sequence>
<dbReference type="Gene3D" id="1.20.1280.50">
    <property type="match status" value="1"/>
</dbReference>
<accession>A0A4R0RY75</accession>
<dbReference type="SUPFAM" id="SSF81383">
    <property type="entry name" value="F-box domain"/>
    <property type="match status" value="1"/>
</dbReference>
<evidence type="ECO:0000313" key="2">
    <source>
        <dbReference type="Proteomes" id="UP000292702"/>
    </source>
</evidence>
<keyword evidence="2" id="KW-1185">Reference proteome</keyword>
<reference evidence="1 2" key="1">
    <citation type="submission" date="2018-11" db="EMBL/GenBank/DDBJ databases">
        <title>Genome assembly of Steccherinum ochraceum LE-BIN_3174, the white-rot fungus of the Steccherinaceae family (The Residual Polyporoid clade, Polyporales, Basidiomycota).</title>
        <authorList>
            <person name="Fedorova T.V."/>
            <person name="Glazunova O.A."/>
            <person name="Landesman E.O."/>
            <person name="Moiseenko K.V."/>
            <person name="Psurtseva N.V."/>
            <person name="Savinova O.S."/>
            <person name="Shakhova N.V."/>
            <person name="Tyazhelova T.V."/>
            <person name="Vasina D.V."/>
        </authorList>
    </citation>
    <scope>NUCLEOTIDE SEQUENCE [LARGE SCALE GENOMIC DNA]</scope>
    <source>
        <strain evidence="1 2">LE-BIN_3174</strain>
    </source>
</reference>
<dbReference type="AlphaFoldDB" id="A0A4R0RY75"/>
<dbReference type="InterPro" id="IPR036047">
    <property type="entry name" value="F-box-like_dom_sf"/>
</dbReference>
<evidence type="ECO:0000313" key="1">
    <source>
        <dbReference type="EMBL" id="TCD68034.1"/>
    </source>
</evidence>
<proteinExistence type="predicted"/>
<dbReference type="Proteomes" id="UP000292702">
    <property type="component" value="Unassembled WGS sequence"/>
</dbReference>